<dbReference type="InterPro" id="IPR052543">
    <property type="entry name" value="HTH_Metal-responsive_Reg"/>
</dbReference>
<organism evidence="2 3">
    <name type="scientific">Nocardia jiangsuensis</name>
    <dbReference type="NCBI Taxonomy" id="1691563"/>
    <lineage>
        <taxon>Bacteria</taxon>
        <taxon>Bacillati</taxon>
        <taxon>Actinomycetota</taxon>
        <taxon>Actinomycetes</taxon>
        <taxon>Mycobacteriales</taxon>
        <taxon>Nocardiaceae</taxon>
        <taxon>Nocardia</taxon>
    </lineage>
</organism>
<dbReference type="InterPro" id="IPR036388">
    <property type="entry name" value="WH-like_DNA-bd_sf"/>
</dbReference>
<dbReference type="CDD" id="cd00090">
    <property type="entry name" value="HTH_ARSR"/>
    <property type="match status" value="1"/>
</dbReference>
<dbReference type="InterPro" id="IPR001845">
    <property type="entry name" value="HTH_ArsR_DNA-bd_dom"/>
</dbReference>
<keyword evidence="3" id="KW-1185">Reference proteome</keyword>
<dbReference type="Proteomes" id="UP001595696">
    <property type="component" value="Unassembled WGS sequence"/>
</dbReference>
<dbReference type="SUPFAM" id="SSF46785">
    <property type="entry name" value="Winged helix' DNA-binding domain"/>
    <property type="match status" value="1"/>
</dbReference>
<sequence length="233" mass="24406">MYADYDLATTGRVISDPARAAMLLRMMDGQAHTASDLARCAGVSASAASAHLRRLVDSRLVTVTVAGRRRLHTLSSAEVASAIEALALVSPLLPVESLRQAGTGSRLQIARACYSHLGGQLAVAITTELVGAGVVRAVACGEQSAIGSLEHPLLRALHITALPRGSAPAARGCQDWTERTPHLAGRLGSALMAAMLEHGWLSRRPRDRALTITERGTDQLGGIGVWPGRIAAS</sequence>
<name>A0ABV8E1P8_9NOCA</name>
<protein>
    <submittedName>
        <fullName evidence="2">ArsR/SmtB family transcription factor</fullName>
    </submittedName>
</protein>
<reference evidence="3" key="1">
    <citation type="journal article" date="2019" name="Int. J. Syst. Evol. Microbiol.">
        <title>The Global Catalogue of Microorganisms (GCM) 10K type strain sequencing project: providing services to taxonomists for standard genome sequencing and annotation.</title>
        <authorList>
            <consortium name="The Broad Institute Genomics Platform"/>
            <consortium name="The Broad Institute Genome Sequencing Center for Infectious Disease"/>
            <person name="Wu L."/>
            <person name="Ma J."/>
        </authorList>
    </citation>
    <scope>NUCLEOTIDE SEQUENCE [LARGE SCALE GENOMIC DNA]</scope>
    <source>
        <strain evidence="3">CGMCC 4.7330</strain>
    </source>
</reference>
<dbReference type="InterPro" id="IPR036390">
    <property type="entry name" value="WH_DNA-bd_sf"/>
</dbReference>
<evidence type="ECO:0000313" key="3">
    <source>
        <dbReference type="Proteomes" id="UP001595696"/>
    </source>
</evidence>
<feature type="domain" description="HTH arsR-type" evidence="1">
    <location>
        <begin position="1"/>
        <end position="94"/>
    </location>
</feature>
<dbReference type="EMBL" id="JBHSAX010000022">
    <property type="protein sequence ID" value="MFC3965687.1"/>
    <property type="molecule type" value="Genomic_DNA"/>
</dbReference>
<dbReference type="SMART" id="SM00418">
    <property type="entry name" value="HTH_ARSR"/>
    <property type="match status" value="1"/>
</dbReference>
<dbReference type="PANTHER" id="PTHR39168:SF1">
    <property type="entry name" value="TRANSCRIPTIONAL REGULATORY PROTEIN"/>
    <property type="match status" value="1"/>
</dbReference>
<dbReference type="InterPro" id="IPR011991">
    <property type="entry name" value="ArsR-like_HTH"/>
</dbReference>
<gene>
    <name evidence="2" type="ORF">ACFO0B_27170</name>
</gene>
<dbReference type="PROSITE" id="PS50987">
    <property type="entry name" value="HTH_ARSR_2"/>
    <property type="match status" value="1"/>
</dbReference>
<comment type="caution">
    <text evidence="2">The sequence shown here is derived from an EMBL/GenBank/DDBJ whole genome shotgun (WGS) entry which is preliminary data.</text>
</comment>
<dbReference type="Gene3D" id="1.10.10.10">
    <property type="entry name" value="Winged helix-like DNA-binding domain superfamily/Winged helix DNA-binding domain"/>
    <property type="match status" value="1"/>
</dbReference>
<dbReference type="RefSeq" id="WP_378615745.1">
    <property type="nucleotide sequence ID" value="NZ_JBHSAX010000022.1"/>
</dbReference>
<accession>A0ABV8E1P8</accession>
<dbReference type="PANTHER" id="PTHR39168">
    <property type="entry name" value="TRANSCRIPTIONAL REGULATOR-RELATED"/>
    <property type="match status" value="1"/>
</dbReference>
<evidence type="ECO:0000313" key="2">
    <source>
        <dbReference type="EMBL" id="MFC3965687.1"/>
    </source>
</evidence>
<evidence type="ECO:0000259" key="1">
    <source>
        <dbReference type="PROSITE" id="PS50987"/>
    </source>
</evidence>
<proteinExistence type="predicted"/>
<dbReference type="Pfam" id="PF12840">
    <property type="entry name" value="HTH_20"/>
    <property type="match status" value="1"/>
</dbReference>